<feature type="region of interest" description="Disordered" evidence="1">
    <location>
        <begin position="1"/>
        <end position="53"/>
    </location>
</feature>
<proteinExistence type="predicted"/>
<evidence type="ECO:0000313" key="3">
    <source>
        <dbReference type="Proteomes" id="UP000826656"/>
    </source>
</evidence>
<comment type="caution">
    <text evidence="2">The sequence shown here is derived from an EMBL/GenBank/DDBJ whole genome shotgun (WGS) entry which is preliminary data.</text>
</comment>
<accession>A0ABQ7U4C3</accession>
<feature type="compositionally biased region" description="Basic and acidic residues" evidence="1">
    <location>
        <begin position="9"/>
        <end position="44"/>
    </location>
</feature>
<name>A0ABQ7U4C3_SOLTU</name>
<dbReference type="PANTHER" id="PTHR39708">
    <property type="entry name" value="OS07G0483400 PROTEIN"/>
    <property type="match status" value="1"/>
</dbReference>
<protein>
    <submittedName>
        <fullName evidence="2">Uncharacterized protein</fullName>
    </submittedName>
</protein>
<dbReference type="PANTHER" id="PTHR39708:SF2">
    <property type="entry name" value="BLOC-1-RELATED COMPLEX SUBUNIT 6 C-TERMINAL HELIX DOMAIN-CONTAINING PROTEIN"/>
    <property type="match status" value="1"/>
</dbReference>
<evidence type="ECO:0000313" key="2">
    <source>
        <dbReference type="EMBL" id="KAH0741791.1"/>
    </source>
</evidence>
<keyword evidence="3" id="KW-1185">Reference proteome</keyword>
<dbReference type="Proteomes" id="UP000826656">
    <property type="component" value="Unassembled WGS sequence"/>
</dbReference>
<evidence type="ECO:0000256" key="1">
    <source>
        <dbReference type="SAM" id="MobiDB-lite"/>
    </source>
</evidence>
<gene>
    <name evidence="2" type="ORF">KY290_034834</name>
</gene>
<reference evidence="2 3" key="1">
    <citation type="journal article" date="2021" name="bioRxiv">
        <title>Chromosome-scale and haplotype-resolved genome assembly of a tetraploid potato cultivar.</title>
        <authorList>
            <person name="Sun H."/>
            <person name="Jiao W.-B."/>
            <person name="Krause K."/>
            <person name="Campoy J.A."/>
            <person name="Goel M."/>
            <person name="Folz-Donahue K."/>
            <person name="Kukat C."/>
            <person name="Huettel B."/>
            <person name="Schneeberger K."/>
        </authorList>
    </citation>
    <scope>NUCLEOTIDE SEQUENCE [LARGE SCALE GENOMIC DNA]</scope>
    <source>
        <strain evidence="2">SolTubOtavaFocal</strain>
        <tissue evidence="2">Leaves</tissue>
    </source>
</reference>
<dbReference type="EMBL" id="JAIVGD010000026">
    <property type="protein sequence ID" value="KAH0741791.1"/>
    <property type="molecule type" value="Genomic_DNA"/>
</dbReference>
<organism evidence="2 3">
    <name type="scientific">Solanum tuberosum</name>
    <name type="common">Potato</name>
    <dbReference type="NCBI Taxonomy" id="4113"/>
    <lineage>
        <taxon>Eukaryota</taxon>
        <taxon>Viridiplantae</taxon>
        <taxon>Streptophyta</taxon>
        <taxon>Embryophyta</taxon>
        <taxon>Tracheophyta</taxon>
        <taxon>Spermatophyta</taxon>
        <taxon>Magnoliopsida</taxon>
        <taxon>eudicotyledons</taxon>
        <taxon>Gunneridae</taxon>
        <taxon>Pentapetalae</taxon>
        <taxon>asterids</taxon>
        <taxon>lamiids</taxon>
        <taxon>Solanales</taxon>
        <taxon>Solanaceae</taxon>
        <taxon>Solanoideae</taxon>
        <taxon>Solaneae</taxon>
        <taxon>Solanum</taxon>
    </lineage>
</organism>
<sequence>MESNQTLVPEKEEKNQLNSDDNRAEQDGEEEAQQRGECGDHENAESQTSSSLNGKEILKAIEVVERDSMAIAHSYTSLFASLRSTLSEISGGRNVRFREPTIYNEAEWILKIDIAYLQFVWDLSVVVVVA</sequence>